<evidence type="ECO:0000313" key="3">
    <source>
        <dbReference type="EMBL" id="KAK0663727.1"/>
    </source>
</evidence>
<proteinExistence type="inferred from homology"/>
<dbReference type="EMBL" id="JAUJDW010000003">
    <property type="protein sequence ID" value="KAK0663727.1"/>
    <property type="molecule type" value="Genomic_DNA"/>
</dbReference>
<dbReference type="PANTHER" id="PTHR42760:SF124">
    <property type="entry name" value="SHORT-CHAIN DEHYDROGENASE_REDUCTASE"/>
    <property type="match status" value="1"/>
</dbReference>
<name>A0AA40D6Q3_9PEZI</name>
<dbReference type="PRINTS" id="PR00081">
    <property type="entry name" value="GDHRDH"/>
</dbReference>
<comment type="caution">
    <text evidence="3">The sequence shown here is derived from an EMBL/GenBank/DDBJ whole genome shotgun (WGS) entry which is preliminary data.</text>
</comment>
<dbReference type="CDD" id="cd05233">
    <property type="entry name" value="SDR_c"/>
    <property type="match status" value="1"/>
</dbReference>
<dbReference type="InterPro" id="IPR002347">
    <property type="entry name" value="SDR_fam"/>
</dbReference>
<dbReference type="Proteomes" id="UP001175001">
    <property type="component" value="Unassembled WGS sequence"/>
</dbReference>
<comment type="similarity">
    <text evidence="1 2">Belongs to the short-chain dehydrogenases/reductases (SDR) family.</text>
</comment>
<dbReference type="Pfam" id="PF00106">
    <property type="entry name" value="adh_short"/>
    <property type="match status" value="1"/>
</dbReference>
<dbReference type="AlphaFoldDB" id="A0AA40D6Q3"/>
<protein>
    <submittedName>
        <fullName evidence="3">3-oxoacyl-(Acyl-carrier-protein) reductase FabG</fullName>
    </submittedName>
</protein>
<organism evidence="3 4">
    <name type="scientific">Lasiodiplodia hormozganensis</name>
    <dbReference type="NCBI Taxonomy" id="869390"/>
    <lineage>
        <taxon>Eukaryota</taxon>
        <taxon>Fungi</taxon>
        <taxon>Dikarya</taxon>
        <taxon>Ascomycota</taxon>
        <taxon>Pezizomycotina</taxon>
        <taxon>Dothideomycetes</taxon>
        <taxon>Dothideomycetes incertae sedis</taxon>
        <taxon>Botryosphaeriales</taxon>
        <taxon>Botryosphaeriaceae</taxon>
        <taxon>Lasiodiplodia</taxon>
    </lineage>
</organism>
<keyword evidence="4" id="KW-1185">Reference proteome</keyword>
<dbReference type="PANTHER" id="PTHR42760">
    <property type="entry name" value="SHORT-CHAIN DEHYDROGENASES/REDUCTASES FAMILY MEMBER"/>
    <property type="match status" value="1"/>
</dbReference>
<dbReference type="GO" id="GO:0016616">
    <property type="term" value="F:oxidoreductase activity, acting on the CH-OH group of donors, NAD or NADP as acceptor"/>
    <property type="evidence" value="ECO:0007669"/>
    <property type="project" value="TreeGrafter"/>
</dbReference>
<evidence type="ECO:0000256" key="1">
    <source>
        <dbReference type="ARBA" id="ARBA00006484"/>
    </source>
</evidence>
<reference evidence="3" key="1">
    <citation type="submission" date="2023-06" db="EMBL/GenBank/DDBJ databases">
        <title>Multi-omics analyses reveal the molecular pathogenesis toolkit of Lasiodiplodia hormozganensis, a cross-kingdom pathogen.</title>
        <authorList>
            <person name="Felix C."/>
            <person name="Meneses R."/>
            <person name="Goncalves M.F.M."/>
            <person name="Tilleman L."/>
            <person name="Duarte A.S."/>
            <person name="Jorrin-Novo J.V."/>
            <person name="Van De Peer Y."/>
            <person name="Deforce D."/>
            <person name="Van Nieuwerburgh F."/>
            <person name="Esteves A.C."/>
            <person name="Alves A."/>
        </authorList>
    </citation>
    <scope>NUCLEOTIDE SEQUENCE</scope>
    <source>
        <strain evidence="3">CBS 339.90</strain>
    </source>
</reference>
<dbReference type="SUPFAM" id="SSF51735">
    <property type="entry name" value="NAD(P)-binding Rossmann-fold domains"/>
    <property type="match status" value="1"/>
</dbReference>
<accession>A0AA40D6Q3</accession>
<dbReference type="Gene3D" id="3.40.50.720">
    <property type="entry name" value="NAD(P)-binding Rossmann-like Domain"/>
    <property type="match status" value="1"/>
</dbReference>
<gene>
    <name evidence="3" type="primary">fabG_5</name>
    <name evidence="3" type="ORF">DIS24_g1091</name>
</gene>
<dbReference type="InterPro" id="IPR036291">
    <property type="entry name" value="NAD(P)-bd_dom_sf"/>
</dbReference>
<evidence type="ECO:0000256" key="2">
    <source>
        <dbReference type="RuleBase" id="RU000363"/>
    </source>
</evidence>
<dbReference type="PRINTS" id="PR00080">
    <property type="entry name" value="SDRFAMILY"/>
</dbReference>
<evidence type="ECO:0000313" key="4">
    <source>
        <dbReference type="Proteomes" id="UP001175001"/>
    </source>
</evidence>
<sequence>MSSLPGRLLDKVAIVTGSSSGLGRAIALRYAAEGAKVFCADLEPSSRSAEEKPTTHELIKERGGKAEFHKVDVSDAQGMKELVNEAVKTFGRLDIMVNNAGVSFEAKTPAVLHLTEDRVWDDTMRINSRSVFLGCKHAITQMLQQEPHQSGDRGWIVNISSIMALISGPKNRKWHLITQNIAYTAMLFALDTYRQQSSERQLQI</sequence>